<protein>
    <submittedName>
        <fullName evidence="2">Uncharacterized protein</fullName>
    </submittedName>
</protein>
<dbReference type="PROSITE" id="PS51354">
    <property type="entry name" value="GLUTAREDOXIN_2"/>
    <property type="match status" value="1"/>
</dbReference>
<dbReference type="SUPFAM" id="SSF52833">
    <property type="entry name" value="Thioredoxin-like"/>
    <property type="match status" value="1"/>
</dbReference>
<organism evidence="2">
    <name type="scientific">Aplanochytrium stocchinoi</name>
    <dbReference type="NCBI Taxonomy" id="215587"/>
    <lineage>
        <taxon>Eukaryota</taxon>
        <taxon>Sar</taxon>
        <taxon>Stramenopiles</taxon>
        <taxon>Bigyra</taxon>
        <taxon>Labyrinthulomycetes</taxon>
        <taxon>Thraustochytrida</taxon>
        <taxon>Thraustochytriidae</taxon>
        <taxon>Aplanochytrium</taxon>
    </lineage>
</organism>
<name>A0A6S8A147_9STRA</name>
<gene>
    <name evidence="1" type="ORF">ASTO00021_LOCUS2205</name>
    <name evidence="2" type="ORF">ASTO00021_LOCUS2206</name>
</gene>
<accession>A0A6S8A147</accession>
<dbReference type="AlphaFoldDB" id="A0A6S8A147"/>
<evidence type="ECO:0000313" key="2">
    <source>
        <dbReference type="EMBL" id="CAE0431870.1"/>
    </source>
</evidence>
<reference evidence="2" key="1">
    <citation type="submission" date="2021-01" db="EMBL/GenBank/DDBJ databases">
        <authorList>
            <person name="Corre E."/>
            <person name="Pelletier E."/>
            <person name="Niang G."/>
            <person name="Scheremetjew M."/>
            <person name="Finn R."/>
            <person name="Kale V."/>
            <person name="Holt S."/>
            <person name="Cochrane G."/>
            <person name="Meng A."/>
            <person name="Brown T."/>
            <person name="Cohen L."/>
        </authorList>
    </citation>
    <scope>NUCLEOTIDE SEQUENCE</scope>
    <source>
        <strain evidence="2">GSBS06</strain>
    </source>
</reference>
<sequence length="114" mass="12915">MATALVVYSETPGTLAQENGQRKVFTWLDSKHVRYEKVEAVSDKEQRQNLTEISGVKGGYPQVFIKRGETDIEFVGQFEDLEKLIDNDGLSPDVLEKMPEIKSFSIVFKECIEA</sequence>
<dbReference type="InterPro" id="IPR036249">
    <property type="entry name" value="Thioredoxin-like_sf"/>
</dbReference>
<proteinExistence type="predicted"/>
<dbReference type="EMBL" id="HBIN01003220">
    <property type="protein sequence ID" value="CAE0431870.1"/>
    <property type="molecule type" value="Transcribed_RNA"/>
</dbReference>
<dbReference type="Gene3D" id="3.40.30.10">
    <property type="entry name" value="Glutaredoxin"/>
    <property type="match status" value="1"/>
</dbReference>
<dbReference type="EMBL" id="HBIN01003219">
    <property type="protein sequence ID" value="CAE0431869.1"/>
    <property type="molecule type" value="Transcribed_RNA"/>
</dbReference>
<evidence type="ECO:0000313" key="1">
    <source>
        <dbReference type="EMBL" id="CAE0431869.1"/>
    </source>
</evidence>